<dbReference type="PANTHER" id="PTHR23023">
    <property type="entry name" value="DIMETHYLANILINE MONOOXYGENASE"/>
    <property type="match status" value="1"/>
</dbReference>
<keyword evidence="5" id="KW-1185">Reference proteome</keyword>
<dbReference type="Proteomes" id="UP001281410">
    <property type="component" value="Unassembled WGS sequence"/>
</dbReference>
<evidence type="ECO:0000256" key="3">
    <source>
        <dbReference type="ARBA" id="ARBA00023002"/>
    </source>
</evidence>
<accession>A0AAE0DI33</accession>
<comment type="caution">
    <text evidence="4">The sequence shown here is derived from an EMBL/GenBank/DDBJ whole genome shotgun (WGS) entry which is preliminary data.</text>
</comment>
<name>A0AAE0DI33_9ROSI</name>
<dbReference type="InterPro" id="IPR036188">
    <property type="entry name" value="FAD/NAD-bd_sf"/>
</dbReference>
<dbReference type="EMBL" id="JANJYJ010000964">
    <property type="protein sequence ID" value="KAK3170394.1"/>
    <property type="molecule type" value="Genomic_DNA"/>
</dbReference>
<keyword evidence="2" id="KW-0274">FAD</keyword>
<keyword evidence="3" id="KW-0560">Oxidoreductase</keyword>
<dbReference type="InterPro" id="IPR050346">
    <property type="entry name" value="FMO-like"/>
</dbReference>
<reference evidence="4" key="1">
    <citation type="journal article" date="2023" name="Plant J.">
        <title>Genome sequences and population genomics provide insights into the demographic history, inbreeding, and mutation load of two 'living fossil' tree species of Dipteronia.</title>
        <authorList>
            <person name="Feng Y."/>
            <person name="Comes H.P."/>
            <person name="Chen J."/>
            <person name="Zhu S."/>
            <person name="Lu R."/>
            <person name="Zhang X."/>
            <person name="Li P."/>
            <person name="Qiu J."/>
            <person name="Olsen K.M."/>
            <person name="Qiu Y."/>
        </authorList>
    </citation>
    <scope>NUCLEOTIDE SEQUENCE</scope>
    <source>
        <strain evidence="4">NBL</strain>
    </source>
</reference>
<evidence type="ECO:0008006" key="6">
    <source>
        <dbReference type="Google" id="ProtNLM"/>
    </source>
</evidence>
<dbReference type="SUPFAM" id="SSF51905">
    <property type="entry name" value="FAD/NAD(P)-binding domain"/>
    <property type="match status" value="1"/>
</dbReference>
<evidence type="ECO:0000256" key="1">
    <source>
        <dbReference type="ARBA" id="ARBA00022630"/>
    </source>
</evidence>
<evidence type="ECO:0000313" key="4">
    <source>
        <dbReference type="EMBL" id="KAK3170394.1"/>
    </source>
</evidence>
<dbReference type="AlphaFoldDB" id="A0AAE0DI33"/>
<evidence type="ECO:0000313" key="5">
    <source>
        <dbReference type="Proteomes" id="UP001281410"/>
    </source>
</evidence>
<proteinExistence type="predicted"/>
<dbReference type="Gene3D" id="3.50.50.60">
    <property type="entry name" value="FAD/NAD(P)-binding domain"/>
    <property type="match status" value="1"/>
</dbReference>
<evidence type="ECO:0000256" key="2">
    <source>
        <dbReference type="ARBA" id="ARBA00022827"/>
    </source>
</evidence>
<gene>
    <name evidence="4" type="ORF">Dsin_000172</name>
</gene>
<dbReference type="PRINTS" id="PR00419">
    <property type="entry name" value="ADXRDTASE"/>
</dbReference>
<sequence length="95" mass="10368">MAPITVISRYVAVIGAGAAGLVAARELRREGHAVVVFERENQVGGSWVYTQEVDSDPLGFDPNRVAVHSSPLQLSPDQFTQRVHGFHRLSVCDPQ</sequence>
<dbReference type="Pfam" id="PF13450">
    <property type="entry name" value="NAD_binding_8"/>
    <property type="match status" value="1"/>
</dbReference>
<keyword evidence="1" id="KW-0285">Flavoprotein</keyword>
<dbReference type="GO" id="GO:0016491">
    <property type="term" value="F:oxidoreductase activity"/>
    <property type="evidence" value="ECO:0007669"/>
    <property type="project" value="UniProtKB-KW"/>
</dbReference>
<organism evidence="4 5">
    <name type="scientific">Dipteronia sinensis</name>
    <dbReference type="NCBI Taxonomy" id="43782"/>
    <lineage>
        <taxon>Eukaryota</taxon>
        <taxon>Viridiplantae</taxon>
        <taxon>Streptophyta</taxon>
        <taxon>Embryophyta</taxon>
        <taxon>Tracheophyta</taxon>
        <taxon>Spermatophyta</taxon>
        <taxon>Magnoliopsida</taxon>
        <taxon>eudicotyledons</taxon>
        <taxon>Gunneridae</taxon>
        <taxon>Pentapetalae</taxon>
        <taxon>rosids</taxon>
        <taxon>malvids</taxon>
        <taxon>Sapindales</taxon>
        <taxon>Sapindaceae</taxon>
        <taxon>Hippocastanoideae</taxon>
        <taxon>Acereae</taxon>
        <taxon>Dipteronia</taxon>
    </lineage>
</organism>
<protein>
    <recommendedName>
        <fullName evidence="6">Flavin-containing monooxygenase</fullName>
    </recommendedName>
</protein>